<dbReference type="Proteomes" id="UP000050794">
    <property type="component" value="Unassembled WGS sequence"/>
</dbReference>
<evidence type="ECO:0000313" key="2">
    <source>
        <dbReference type="WBParaSite" id="TCNE_0000047201-mRNA-1"/>
    </source>
</evidence>
<accession>A0A183TW53</accession>
<protein>
    <submittedName>
        <fullName evidence="2">Bromo domain-containing protein</fullName>
    </submittedName>
</protein>
<dbReference type="AlphaFoldDB" id="A0A183TW53"/>
<name>A0A183TW53_TOXCA</name>
<keyword evidence="1" id="KW-1185">Reference proteome</keyword>
<proteinExistence type="predicted"/>
<sequence length="166" mass="19415">LFDNVLDDIYPDDEEFIANLRQSSRHRIPPYRAAIIRVMLKMLRPDWEDAIYELNLVSRGEVEEDTDCKRNRDYFGEEEDSGQVCQLQLKLCTKMMELRSASNSRQEEPSTLKRLARRSILRHSIRNRAGKISLLQNDGNGTNKFDIREVLPGELIDYLKDGVREE</sequence>
<organism evidence="1 2">
    <name type="scientific">Toxocara canis</name>
    <name type="common">Canine roundworm</name>
    <dbReference type="NCBI Taxonomy" id="6265"/>
    <lineage>
        <taxon>Eukaryota</taxon>
        <taxon>Metazoa</taxon>
        <taxon>Ecdysozoa</taxon>
        <taxon>Nematoda</taxon>
        <taxon>Chromadorea</taxon>
        <taxon>Rhabditida</taxon>
        <taxon>Spirurina</taxon>
        <taxon>Ascaridomorpha</taxon>
        <taxon>Ascaridoidea</taxon>
        <taxon>Toxocaridae</taxon>
        <taxon>Toxocara</taxon>
    </lineage>
</organism>
<reference evidence="2" key="1">
    <citation type="submission" date="2016-06" db="UniProtKB">
        <authorList>
            <consortium name="WormBaseParasite"/>
        </authorList>
    </citation>
    <scope>IDENTIFICATION</scope>
</reference>
<evidence type="ECO:0000313" key="1">
    <source>
        <dbReference type="Proteomes" id="UP000050794"/>
    </source>
</evidence>
<dbReference type="WBParaSite" id="TCNE_0000047201-mRNA-1">
    <property type="protein sequence ID" value="TCNE_0000047201-mRNA-1"/>
    <property type="gene ID" value="TCNE_0000047201"/>
</dbReference>